<dbReference type="NCBIfam" id="TIGR01097">
    <property type="entry name" value="PhnE"/>
    <property type="match status" value="1"/>
</dbReference>
<feature type="domain" description="ABC transmembrane type-1" evidence="8">
    <location>
        <begin position="90"/>
        <end position="271"/>
    </location>
</feature>
<dbReference type="Gene3D" id="1.10.3720.10">
    <property type="entry name" value="MetI-like"/>
    <property type="match status" value="1"/>
</dbReference>
<dbReference type="CDD" id="cd06261">
    <property type="entry name" value="TM_PBP2"/>
    <property type="match status" value="1"/>
</dbReference>
<feature type="transmembrane region" description="Helical" evidence="7">
    <location>
        <begin position="253"/>
        <end position="271"/>
    </location>
</feature>
<dbReference type="InterPro" id="IPR035906">
    <property type="entry name" value="MetI-like_sf"/>
</dbReference>
<comment type="subcellular location">
    <subcellularLocation>
        <location evidence="1 7">Cell membrane</location>
        <topology evidence="1 7">Multi-pass membrane protein</topology>
    </subcellularLocation>
</comment>
<evidence type="ECO:0000256" key="2">
    <source>
        <dbReference type="ARBA" id="ARBA00022448"/>
    </source>
</evidence>
<proteinExistence type="inferred from homology"/>
<name>A0ABS3WC40_9BACL</name>
<evidence type="ECO:0000259" key="8">
    <source>
        <dbReference type="PROSITE" id="PS50928"/>
    </source>
</evidence>
<evidence type="ECO:0000256" key="7">
    <source>
        <dbReference type="RuleBase" id="RU363032"/>
    </source>
</evidence>
<dbReference type="Proteomes" id="UP000670947">
    <property type="component" value="Unassembled WGS sequence"/>
</dbReference>
<evidence type="ECO:0000256" key="5">
    <source>
        <dbReference type="ARBA" id="ARBA00022989"/>
    </source>
</evidence>
<evidence type="ECO:0000256" key="4">
    <source>
        <dbReference type="ARBA" id="ARBA00022692"/>
    </source>
</evidence>
<feature type="transmembrane region" description="Helical" evidence="7">
    <location>
        <begin position="35"/>
        <end position="56"/>
    </location>
</feature>
<evidence type="ECO:0000313" key="10">
    <source>
        <dbReference type="Proteomes" id="UP000670947"/>
    </source>
</evidence>
<gene>
    <name evidence="9" type="primary">phnE</name>
    <name evidence="9" type="ORF">I8J29_16830</name>
</gene>
<evidence type="ECO:0000256" key="3">
    <source>
        <dbReference type="ARBA" id="ARBA00022475"/>
    </source>
</evidence>
<feature type="transmembrane region" description="Helical" evidence="7">
    <location>
        <begin position="140"/>
        <end position="162"/>
    </location>
</feature>
<organism evidence="9 10">
    <name type="scientific">Paenibacillus artemisiicola</name>
    <dbReference type="NCBI Taxonomy" id="1172618"/>
    <lineage>
        <taxon>Bacteria</taxon>
        <taxon>Bacillati</taxon>
        <taxon>Bacillota</taxon>
        <taxon>Bacilli</taxon>
        <taxon>Bacillales</taxon>
        <taxon>Paenibacillaceae</taxon>
        <taxon>Paenibacillus</taxon>
    </lineage>
</organism>
<sequence length="279" mass="29888">MNPEYATGSKLLGREESRLPAGAFGEPPKRRRDPVLTGAAIFGAVFFVFCLVKMNFDYSLLSHGTGKLFSMLVEMLPPNPTEWTYVLKAALESLEIAVVGTAVAIVIAFFLSFVAAANVSPRTAWAVKGLASLVRAIPTLVWALLYIVAVGMGPLPGILAIATHAVGMLVKMFAQSIEEVNPGAIEALEATGAGRLQVIAQGILPNVMSSFVAWSVFRLEIDIGESTILGAVGAGGIGFEIANAMRMYEFDKTLFAALVIFAMVFSVEWLSNRMKLNVK</sequence>
<dbReference type="InterPro" id="IPR000515">
    <property type="entry name" value="MetI-like"/>
</dbReference>
<dbReference type="InterPro" id="IPR005769">
    <property type="entry name" value="PhnE/PtxC"/>
</dbReference>
<keyword evidence="10" id="KW-1185">Reference proteome</keyword>
<dbReference type="SUPFAM" id="SSF161098">
    <property type="entry name" value="MetI-like"/>
    <property type="match status" value="1"/>
</dbReference>
<comment type="caution">
    <text evidence="9">The sequence shown here is derived from an EMBL/GenBank/DDBJ whole genome shotgun (WGS) entry which is preliminary data.</text>
</comment>
<reference evidence="9 10" key="1">
    <citation type="submission" date="2021-03" db="EMBL/GenBank/DDBJ databases">
        <title>Paenibacillus artemisicola MWE-103 whole genome sequence.</title>
        <authorList>
            <person name="Ham Y.J."/>
        </authorList>
    </citation>
    <scope>NUCLEOTIDE SEQUENCE [LARGE SCALE GENOMIC DNA]</scope>
    <source>
        <strain evidence="9 10">MWE-103</strain>
    </source>
</reference>
<evidence type="ECO:0000256" key="6">
    <source>
        <dbReference type="ARBA" id="ARBA00023136"/>
    </source>
</evidence>
<dbReference type="PROSITE" id="PS50928">
    <property type="entry name" value="ABC_TM1"/>
    <property type="match status" value="1"/>
</dbReference>
<keyword evidence="2 7" id="KW-0813">Transport</keyword>
<evidence type="ECO:0000256" key="1">
    <source>
        <dbReference type="ARBA" id="ARBA00004651"/>
    </source>
</evidence>
<dbReference type="EMBL" id="JAGGDJ010000013">
    <property type="protein sequence ID" value="MBO7745875.1"/>
    <property type="molecule type" value="Genomic_DNA"/>
</dbReference>
<feature type="transmembrane region" description="Helical" evidence="7">
    <location>
        <begin position="96"/>
        <end position="119"/>
    </location>
</feature>
<dbReference type="Pfam" id="PF00528">
    <property type="entry name" value="BPD_transp_1"/>
    <property type="match status" value="1"/>
</dbReference>
<dbReference type="PANTHER" id="PTHR30043">
    <property type="entry name" value="PHOSPHONATES TRANSPORT SYSTEM PERMEASE PROTEIN"/>
    <property type="match status" value="1"/>
</dbReference>
<comment type="similarity">
    <text evidence="7">Belongs to the binding-protein-dependent transport system permease family.</text>
</comment>
<keyword evidence="5 7" id="KW-1133">Transmembrane helix</keyword>
<dbReference type="PANTHER" id="PTHR30043:SF1">
    <property type="entry name" value="ABC TRANSPORT SYSTEM PERMEASE PROTEIN P69"/>
    <property type="match status" value="1"/>
</dbReference>
<protein>
    <submittedName>
        <fullName evidence="9">Phosphonate ABC transporter, permease protein PhnE</fullName>
    </submittedName>
</protein>
<evidence type="ECO:0000313" key="9">
    <source>
        <dbReference type="EMBL" id="MBO7745875.1"/>
    </source>
</evidence>
<dbReference type="RefSeq" id="WP_208848699.1">
    <property type="nucleotide sequence ID" value="NZ_JAGGDJ010000013.1"/>
</dbReference>
<accession>A0ABS3WC40</accession>
<keyword evidence="3" id="KW-1003">Cell membrane</keyword>
<keyword evidence="6 7" id="KW-0472">Membrane</keyword>
<keyword evidence="4 7" id="KW-0812">Transmembrane</keyword>